<dbReference type="PANTHER" id="PTHR12268">
    <property type="entry name" value="E3 UBIQUITIN-PROTEIN LIGASE KCMF1"/>
    <property type="match status" value="1"/>
</dbReference>
<evidence type="ECO:0000256" key="12">
    <source>
        <dbReference type="ARBA" id="ARBA00083840"/>
    </source>
</evidence>
<evidence type="ECO:0000256" key="6">
    <source>
        <dbReference type="ARBA" id="ARBA00022771"/>
    </source>
</evidence>
<evidence type="ECO:0000256" key="10">
    <source>
        <dbReference type="ARBA" id="ARBA00023212"/>
    </source>
</evidence>
<protein>
    <recommendedName>
        <fullName evidence="12">Protein detached</fullName>
    </recommendedName>
</protein>
<dbReference type="GO" id="GO:0007274">
    <property type="term" value="P:neuromuscular synaptic transmission"/>
    <property type="evidence" value="ECO:0007669"/>
    <property type="project" value="UniProtKB-ARBA"/>
</dbReference>
<dbReference type="Pfam" id="PF09069">
    <property type="entry name" value="EF-hand_3"/>
    <property type="match status" value="1"/>
</dbReference>
<dbReference type="GO" id="GO:0007474">
    <property type="term" value="P:imaginal disc-derived wing vein specification"/>
    <property type="evidence" value="ECO:0007669"/>
    <property type="project" value="UniProtKB-ARBA"/>
</dbReference>
<keyword evidence="3" id="KW-1003">Cell membrane</keyword>
<dbReference type="GO" id="GO:0030010">
    <property type="term" value="P:establishment of cell polarity"/>
    <property type="evidence" value="ECO:0007669"/>
    <property type="project" value="UniProtKB-ARBA"/>
</dbReference>
<dbReference type="OrthoDB" id="10057795at2759"/>
<evidence type="ECO:0000256" key="2">
    <source>
        <dbReference type="ARBA" id="ARBA00004278"/>
    </source>
</evidence>
<dbReference type="InterPro" id="IPR015154">
    <property type="entry name" value="EF-hand_dom_typ2"/>
</dbReference>
<evidence type="ECO:0000256" key="7">
    <source>
        <dbReference type="ARBA" id="ARBA00022833"/>
    </source>
</evidence>
<evidence type="ECO:0000256" key="3">
    <source>
        <dbReference type="ARBA" id="ARBA00022475"/>
    </source>
</evidence>
<dbReference type="SMART" id="SM00291">
    <property type="entry name" value="ZnF_ZZ"/>
    <property type="match status" value="1"/>
</dbReference>
<dbReference type="GO" id="GO:0031594">
    <property type="term" value="C:neuromuscular junction"/>
    <property type="evidence" value="ECO:0007669"/>
    <property type="project" value="UniProtKB-ARBA"/>
</dbReference>
<dbReference type="InterPro" id="IPR000433">
    <property type="entry name" value="Znf_ZZ"/>
</dbReference>
<evidence type="ECO:0000256" key="8">
    <source>
        <dbReference type="ARBA" id="ARBA00022837"/>
    </source>
</evidence>
<dbReference type="GO" id="GO:0046928">
    <property type="term" value="P:regulation of neurotransmitter secretion"/>
    <property type="evidence" value="ECO:0007669"/>
    <property type="project" value="UniProtKB-ARBA"/>
</dbReference>
<dbReference type="SUPFAM" id="SSF57850">
    <property type="entry name" value="RING/U-box"/>
    <property type="match status" value="1"/>
</dbReference>
<evidence type="ECO:0000256" key="9">
    <source>
        <dbReference type="ARBA" id="ARBA00023136"/>
    </source>
</evidence>
<evidence type="ECO:0000256" key="13">
    <source>
        <dbReference type="PROSITE-ProRule" id="PRU00228"/>
    </source>
</evidence>
<dbReference type="GO" id="GO:0046716">
    <property type="term" value="P:muscle cell cellular homeostasis"/>
    <property type="evidence" value="ECO:0007669"/>
    <property type="project" value="UniProtKB-ARBA"/>
</dbReference>
<keyword evidence="14" id="KW-0175">Coiled coil</keyword>
<gene>
    <name evidence="17" type="ORF">J437_LFUL013675</name>
</gene>
<dbReference type="InterPro" id="IPR043145">
    <property type="entry name" value="Znf_ZZ_sf"/>
</dbReference>
<keyword evidence="18" id="KW-1185">Reference proteome</keyword>
<evidence type="ECO:0000313" key="18">
    <source>
        <dbReference type="Proteomes" id="UP000792457"/>
    </source>
</evidence>
<sequence length="424" mass="47792">MEEKYRYLFRLIADPNRMADQRKLGLLLHDCVQVPRQLGEVAAFGGSNIEPSVRSCFEKAGKDKTTIEAVHFLSWLQQEPQSLVWLPVLHRLSAAETAKHQAKCNICKEYPIVGFRYRCLKCFNFDMCQNCFFSGRKAKNHKLTHPMQEYCMATTSGEDVRDFTRALRNKFKSKRYFKKHPRVGYLPVQTVLEGDPLESPAPSPHHLLYHTHPHLAQPGNQQQTSPQSNSTPGSQTNNTSTPTPAAAPSSTTSSTADMHSRLEMYASRLAEVELRGRSHSTPDSDDEHQLIAQYCQSLNGEGGGLRGDSLSLSLPNVPRSPVQIMVAIDAEQREELEAMIRELEEENAQLQTEYERLRAKQTPSSTPEDSISTLGMSPVLHQQHILHSQPHHLQQQMVLQHHQISQSRIHSVSAQSEFKLGGCN</sequence>
<dbReference type="Proteomes" id="UP000792457">
    <property type="component" value="Unassembled WGS sequence"/>
</dbReference>
<dbReference type="AlphaFoldDB" id="A0A8K0KEQ4"/>
<dbReference type="InterPro" id="IPR050774">
    <property type="entry name" value="KCMF1/Dystrophin"/>
</dbReference>
<keyword evidence="9" id="KW-0472">Membrane</keyword>
<dbReference type="GO" id="GO:0048790">
    <property type="term" value="P:maintenance of presynaptic active zone structure"/>
    <property type="evidence" value="ECO:0007669"/>
    <property type="project" value="UniProtKB-ARBA"/>
</dbReference>
<dbReference type="FunFam" id="3.30.60.90:FF:000001">
    <property type="entry name" value="Dystrophin isoform 2"/>
    <property type="match status" value="1"/>
</dbReference>
<dbReference type="PANTHER" id="PTHR12268:SF14">
    <property type="entry name" value="DYSTROPHIN-1"/>
    <property type="match status" value="1"/>
</dbReference>
<proteinExistence type="predicted"/>
<evidence type="ECO:0000256" key="15">
    <source>
        <dbReference type="SAM" id="MobiDB-lite"/>
    </source>
</evidence>
<reference evidence="17" key="2">
    <citation type="submission" date="2017-10" db="EMBL/GenBank/DDBJ databases">
        <title>Ladona fulva Genome sequencing and assembly.</title>
        <authorList>
            <person name="Murali S."/>
            <person name="Richards S."/>
            <person name="Bandaranaike D."/>
            <person name="Bellair M."/>
            <person name="Blankenburg K."/>
            <person name="Chao H."/>
            <person name="Dinh H."/>
            <person name="Doddapaneni H."/>
            <person name="Dugan-Rocha S."/>
            <person name="Elkadiri S."/>
            <person name="Gnanaolivu R."/>
            <person name="Hernandez B."/>
            <person name="Skinner E."/>
            <person name="Javaid M."/>
            <person name="Lee S."/>
            <person name="Li M."/>
            <person name="Ming W."/>
            <person name="Munidasa M."/>
            <person name="Muniz J."/>
            <person name="Nguyen L."/>
            <person name="Hughes D."/>
            <person name="Osuji N."/>
            <person name="Pu L.-L."/>
            <person name="Puazo M."/>
            <person name="Qu C."/>
            <person name="Quiroz J."/>
            <person name="Raj R."/>
            <person name="Weissenberger G."/>
            <person name="Xin Y."/>
            <person name="Zou X."/>
            <person name="Han Y."/>
            <person name="Worley K."/>
            <person name="Muzny D."/>
            <person name="Gibbs R."/>
        </authorList>
    </citation>
    <scope>NUCLEOTIDE SEQUENCE</scope>
    <source>
        <strain evidence="17">Sampled in the wild</strain>
    </source>
</reference>
<dbReference type="GO" id="GO:0042383">
    <property type="term" value="C:sarcolemma"/>
    <property type="evidence" value="ECO:0007669"/>
    <property type="project" value="UniProtKB-SubCell"/>
</dbReference>
<dbReference type="Pfam" id="PF00569">
    <property type="entry name" value="ZZ"/>
    <property type="match status" value="1"/>
</dbReference>
<comment type="subcellular location">
    <subcellularLocation>
        <location evidence="2">Cell membrane</location>
        <location evidence="2">Sarcolemma</location>
        <topology evidence="2">Peripheral membrane protein</topology>
        <orientation evidence="2">Cytoplasmic side</orientation>
    </subcellularLocation>
    <subcellularLocation>
        <location evidence="1">Cytoplasm</location>
        <location evidence="1">Cytoskeleton</location>
    </subcellularLocation>
</comment>
<keyword evidence="8" id="KW-0106">Calcium</keyword>
<name>A0A8K0KEQ4_LADFU</name>
<dbReference type="Gene3D" id="1.10.238.10">
    <property type="entry name" value="EF-hand"/>
    <property type="match status" value="1"/>
</dbReference>
<keyword evidence="10" id="KW-0206">Cytoskeleton</keyword>
<dbReference type="GO" id="GO:0005856">
    <property type="term" value="C:cytoskeleton"/>
    <property type="evidence" value="ECO:0007669"/>
    <property type="project" value="UniProtKB-ARBA"/>
</dbReference>
<evidence type="ECO:0000259" key="16">
    <source>
        <dbReference type="PROSITE" id="PS50135"/>
    </source>
</evidence>
<evidence type="ECO:0000313" key="17">
    <source>
        <dbReference type="EMBL" id="KAG8232988.1"/>
    </source>
</evidence>
<evidence type="ECO:0000256" key="4">
    <source>
        <dbReference type="ARBA" id="ARBA00022490"/>
    </source>
</evidence>
<keyword evidence="6 13" id="KW-0863">Zinc-finger</keyword>
<keyword evidence="5" id="KW-0479">Metal-binding</keyword>
<dbReference type="Gene3D" id="3.30.60.90">
    <property type="match status" value="1"/>
</dbReference>
<dbReference type="EMBL" id="KZ308678">
    <property type="protein sequence ID" value="KAG8232988.1"/>
    <property type="molecule type" value="Genomic_DNA"/>
</dbReference>
<feature type="domain" description="ZZ-type" evidence="16">
    <location>
        <begin position="99"/>
        <end position="155"/>
    </location>
</feature>
<keyword evidence="7" id="KW-0862">Zinc</keyword>
<dbReference type="PROSITE" id="PS50135">
    <property type="entry name" value="ZF_ZZ_2"/>
    <property type="match status" value="1"/>
</dbReference>
<dbReference type="InterPro" id="IPR011992">
    <property type="entry name" value="EF-hand-dom_pair"/>
</dbReference>
<feature type="region of interest" description="Disordered" evidence="15">
    <location>
        <begin position="195"/>
        <end position="256"/>
    </location>
</feature>
<keyword evidence="4" id="KW-0963">Cytoplasm</keyword>
<feature type="compositionally biased region" description="Low complexity" evidence="15">
    <location>
        <begin position="214"/>
        <end position="256"/>
    </location>
</feature>
<dbReference type="GO" id="GO:0016010">
    <property type="term" value="C:dystrophin-associated glycoprotein complex"/>
    <property type="evidence" value="ECO:0007669"/>
    <property type="project" value="UniProtKB-ARBA"/>
</dbReference>
<comment type="caution">
    <text evidence="17">The sequence shown here is derived from an EMBL/GenBank/DDBJ whole genome shotgun (WGS) entry which is preliminary data.</text>
</comment>
<dbReference type="GO" id="GO:0008270">
    <property type="term" value="F:zinc ion binding"/>
    <property type="evidence" value="ECO:0007669"/>
    <property type="project" value="UniProtKB-KW"/>
</dbReference>
<accession>A0A8K0KEQ4</accession>
<evidence type="ECO:0000256" key="11">
    <source>
        <dbReference type="ARBA" id="ARBA00065906"/>
    </source>
</evidence>
<dbReference type="GO" id="GO:0050699">
    <property type="term" value="F:WW domain binding"/>
    <property type="evidence" value="ECO:0007669"/>
    <property type="project" value="UniProtKB-ARBA"/>
</dbReference>
<evidence type="ECO:0000256" key="5">
    <source>
        <dbReference type="ARBA" id="ARBA00022723"/>
    </source>
</evidence>
<dbReference type="SUPFAM" id="SSF47473">
    <property type="entry name" value="EF-hand"/>
    <property type="match status" value="1"/>
</dbReference>
<dbReference type="CDD" id="cd02334">
    <property type="entry name" value="ZZ_dystrophin"/>
    <property type="match status" value="1"/>
</dbReference>
<evidence type="ECO:0000256" key="1">
    <source>
        <dbReference type="ARBA" id="ARBA00004245"/>
    </source>
</evidence>
<comment type="subunit">
    <text evidence="11">Component of the dystrophin associated protein complex (DAPC). Interacts with Dg, via the Dg WW domain binding sites.</text>
</comment>
<dbReference type="GO" id="GO:0048172">
    <property type="term" value="P:regulation of short-term neuronal synaptic plasticity"/>
    <property type="evidence" value="ECO:0007669"/>
    <property type="project" value="UniProtKB-ARBA"/>
</dbReference>
<reference evidence="17" key="1">
    <citation type="submission" date="2013-04" db="EMBL/GenBank/DDBJ databases">
        <authorList>
            <person name="Qu J."/>
            <person name="Murali S.C."/>
            <person name="Bandaranaike D."/>
            <person name="Bellair M."/>
            <person name="Blankenburg K."/>
            <person name="Chao H."/>
            <person name="Dinh H."/>
            <person name="Doddapaneni H."/>
            <person name="Downs B."/>
            <person name="Dugan-Rocha S."/>
            <person name="Elkadiri S."/>
            <person name="Gnanaolivu R.D."/>
            <person name="Hernandez B."/>
            <person name="Javaid M."/>
            <person name="Jayaseelan J.C."/>
            <person name="Lee S."/>
            <person name="Li M."/>
            <person name="Ming W."/>
            <person name="Munidasa M."/>
            <person name="Muniz J."/>
            <person name="Nguyen L."/>
            <person name="Ongeri F."/>
            <person name="Osuji N."/>
            <person name="Pu L.-L."/>
            <person name="Puazo M."/>
            <person name="Qu C."/>
            <person name="Quiroz J."/>
            <person name="Raj R."/>
            <person name="Weissenberger G."/>
            <person name="Xin Y."/>
            <person name="Zou X."/>
            <person name="Han Y."/>
            <person name="Richards S."/>
            <person name="Worley K."/>
            <person name="Muzny D."/>
            <person name="Gibbs R."/>
        </authorList>
    </citation>
    <scope>NUCLEOTIDE SEQUENCE</scope>
    <source>
        <strain evidence="17">Sampled in the wild</strain>
    </source>
</reference>
<feature type="coiled-coil region" evidence="14">
    <location>
        <begin position="326"/>
        <end position="360"/>
    </location>
</feature>
<organism evidence="17 18">
    <name type="scientific">Ladona fulva</name>
    <name type="common">Scarce chaser dragonfly</name>
    <name type="synonym">Libellula fulva</name>
    <dbReference type="NCBI Taxonomy" id="123851"/>
    <lineage>
        <taxon>Eukaryota</taxon>
        <taxon>Metazoa</taxon>
        <taxon>Ecdysozoa</taxon>
        <taxon>Arthropoda</taxon>
        <taxon>Hexapoda</taxon>
        <taxon>Insecta</taxon>
        <taxon>Pterygota</taxon>
        <taxon>Palaeoptera</taxon>
        <taxon>Odonata</taxon>
        <taxon>Epiprocta</taxon>
        <taxon>Anisoptera</taxon>
        <taxon>Libelluloidea</taxon>
        <taxon>Libellulidae</taxon>
        <taxon>Ladona</taxon>
    </lineage>
</organism>
<dbReference type="GO" id="GO:0008586">
    <property type="term" value="P:imaginal disc-derived wing vein morphogenesis"/>
    <property type="evidence" value="ECO:0007669"/>
    <property type="project" value="UniProtKB-ARBA"/>
</dbReference>
<evidence type="ECO:0000256" key="14">
    <source>
        <dbReference type="SAM" id="Coils"/>
    </source>
</evidence>
<dbReference type="PROSITE" id="PS01357">
    <property type="entry name" value="ZF_ZZ_1"/>
    <property type="match status" value="1"/>
</dbReference>